<evidence type="ECO:0000256" key="4">
    <source>
        <dbReference type="ARBA" id="ARBA00023136"/>
    </source>
</evidence>
<sequence>MFLRLLRLLRFVGRDAVVLWYACRNPATPTFLKAGAILLVLYAIFPIDMLPDWIPVIGWADDVTLLALAIPAILKRIPPRVLGDAQAAAGGWLSRLRLRPGKS</sequence>
<dbReference type="RefSeq" id="WP_119738309.1">
    <property type="nucleotide sequence ID" value="NZ_QYUN01000002.1"/>
</dbReference>
<organism evidence="6 7">
    <name type="scientific">Noviherbaspirillum cavernae</name>
    <dbReference type="NCBI Taxonomy" id="2320862"/>
    <lineage>
        <taxon>Bacteria</taxon>
        <taxon>Pseudomonadati</taxon>
        <taxon>Pseudomonadota</taxon>
        <taxon>Betaproteobacteria</taxon>
        <taxon>Burkholderiales</taxon>
        <taxon>Oxalobacteraceae</taxon>
        <taxon>Noviherbaspirillum</taxon>
    </lineage>
</organism>
<dbReference type="EMBL" id="QYUN01000002">
    <property type="protein sequence ID" value="RJG06067.1"/>
    <property type="molecule type" value="Genomic_DNA"/>
</dbReference>
<accession>A0A418X0P1</accession>
<evidence type="ECO:0000256" key="3">
    <source>
        <dbReference type="ARBA" id="ARBA00022989"/>
    </source>
</evidence>
<gene>
    <name evidence="6" type="ORF">D3870_08640</name>
</gene>
<feature type="domain" description="DUF1232" evidence="5">
    <location>
        <begin position="33"/>
        <end position="68"/>
    </location>
</feature>
<proteinExistence type="predicted"/>
<evidence type="ECO:0000313" key="7">
    <source>
        <dbReference type="Proteomes" id="UP000285190"/>
    </source>
</evidence>
<dbReference type="Proteomes" id="UP000285190">
    <property type="component" value="Unassembled WGS sequence"/>
</dbReference>
<keyword evidence="7" id="KW-1185">Reference proteome</keyword>
<evidence type="ECO:0000259" key="5">
    <source>
        <dbReference type="Pfam" id="PF06803"/>
    </source>
</evidence>
<reference evidence="6 7" key="1">
    <citation type="submission" date="2018-09" db="EMBL/GenBank/DDBJ databases">
        <authorList>
            <person name="Zhu H."/>
        </authorList>
    </citation>
    <scope>NUCLEOTIDE SEQUENCE [LARGE SCALE GENOMIC DNA]</scope>
    <source>
        <strain evidence="6 7">K2R10-39</strain>
    </source>
</reference>
<dbReference type="Pfam" id="PF06803">
    <property type="entry name" value="DUF1232"/>
    <property type="match status" value="1"/>
</dbReference>
<dbReference type="GO" id="GO:0012505">
    <property type="term" value="C:endomembrane system"/>
    <property type="evidence" value="ECO:0007669"/>
    <property type="project" value="UniProtKB-SubCell"/>
</dbReference>
<dbReference type="OrthoDB" id="9804184at2"/>
<evidence type="ECO:0000313" key="6">
    <source>
        <dbReference type="EMBL" id="RJG06067.1"/>
    </source>
</evidence>
<dbReference type="AlphaFoldDB" id="A0A418X0P1"/>
<dbReference type="InterPro" id="IPR010652">
    <property type="entry name" value="DUF1232"/>
</dbReference>
<protein>
    <submittedName>
        <fullName evidence="6">DUF1232 domain-containing protein</fullName>
    </submittedName>
</protein>
<comment type="subcellular location">
    <subcellularLocation>
        <location evidence="1">Endomembrane system</location>
        <topology evidence="1">Multi-pass membrane protein</topology>
    </subcellularLocation>
</comment>
<evidence type="ECO:0000256" key="1">
    <source>
        <dbReference type="ARBA" id="ARBA00004127"/>
    </source>
</evidence>
<name>A0A418X0P1_9BURK</name>
<keyword evidence="4" id="KW-0472">Membrane</keyword>
<keyword evidence="3" id="KW-1133">Transmembrane helix</keyword>
<comment type="caution">
    <text evidence="6">The sequence shown here is derived from an EMBL/GenBank/DDBJ whole genome shotgun (WGS) entry which is preliminary data.</text>
</comment>
<keyword evidence="2" id="KW-0812">Transmembrane</keyword>
<evidence type="ECO:0000256" key="2">
    <source>
        <dbReference type="ARBA" id="ARBA00022692"/>
    </source>
</evidence>